<dbReference type="Pfam" id="PF05638">
    <property type="entry name" value="T6SS_HCP"/>
    <property type="match status" value="1"/>
</dbReference>
<gene>
    <name evidence="1" type="primary">hcp</name>
    <name evidence="1" type="ORF">E2R62_18665</name>
</gene>
<evidence type="ECO:0000313" key="1">
    <source>
        <dbReference type="EMBL" id="QBY30654.1"/>
    </source>
</evidence>
<dbReference type="InterPro" id="IPR036624">
    <property type="entry name" value="Hcp1-lik_sf"/>
</dbReference>
<dbReference type="PANTHER" id="PTHR34319">
    <property type="entry name" value="MAJOR EXPORTED PROTEIN"/>
    <property type="match status" value="1"/>
</dbReference>
<dbReference type="AlphaFoldDB" id="A0A482PTN4"/>
<sequence>MSDIVYLTISGEQQGTISNGCGTSASVGNHWQSGHEDEILAFSLSNSTTSTGHGCQLHGLRFCKQVDKSTPLFARAINNNEQLYLEFYFYRTNHYGHREKYYYIQLRGAFLSGIHYLFSENNIDTETITVSYEYILCKHLIANTEYSFLALPTNYNHLFVPRQDSGFQTLNTKGVGRLLAAGGIYNGNVEGFRDTAEKLGGNAPAGYDQILNKRTKGSIIALASIASAFGLRRPGLLREVEKIERFKHTDIIATTNQNYRAIAAGVETLSIAQKKILTQLPDAGSRTIVTKRFGQNDLGALSAATGDEFAMFTTGGRRLIIRGDATGVPIGAIEAEELAVKGWRWSSHVHPDGTLRSSTGDRAILSIFKEHGLNKKSAIIDPYGRRFNFSPDGDLISSDWRP</sequence>
<dbReference type="RefSeq" id="WP_012908315.1">
    <property type="nucleotide sequence ID" value="NZ_CAJTBI010000002.1"/>
</dbReference>
<proteinExistence type="predicted"/>
<accession>A0A482PTN4</accession>
<dbReference type="PANTHER" id="PTHR34319:SF7">
    <property type="entry name" value="HNH ENDONUCLEASE DOMAIN-CONTAINING PROTEIN"/>
    <property type="match status" value="1"/>
</dbReference>
<organism evidence="1">
    <name type="scientific">Citrobacter rodentium</name>
    <dbReference type="NCBI Taxonomy" id="67825"/>
    <lineage>
        <taxon>Bacteria</taxon>
        <taxon>Pseudomonadati</taxon>
        <taxon>Pseudomonadota</taxon>
        <taxon>Gammaproteobacteria</taxon>
        <taxon>Enterobacterales</taxon>
        <taxon>Enterobacteriaceae</taxon>
        <taxon>Citrobacter</taxon>
    </lineage>
</organism>
<dbReference type="OMA" id="WRWSSHV"/>
<protein>
    <submittedName>
        <fullName evidence="1">Type VI secretion system tube protein Hcp</fullName>
    </submittedName>
</protein>
<dbReference type="InterPro" id="IPR008514">
    <property type="entry name" value="T6SS_Hcp"/>
</dbReference>
<reference evidence="1" key="1">
    <citation type="submission" date="2019-03" db="EMBL/GenBank/DDBJ databases">
        <title>Complete genome sequence of enteropathogenic Citrobacter rodentium strain DBS100.</title>
        <authorList>
            <person name="Popov G."/>
            <person name="Fiebig A."/>
            <person name="Shideler S."/>
            <person name="Coombes B."/>
            <person name="Savchenko A."/>
        </authorList>
    </citation>
    <scope>NUCLEOTIDE SEQUENCE</scope>
    <source>
        <strain evidence="1">DBS100</strain>
    </source>
</reference>
<dbReference type="NCBIfam" id="TIGR03344">
    <property type="entry name" value="VI_effect_Hcp1"/>
    <property type="match status" value="1"/>
</dbReference>
<name>A0A482PTN4_CITRO</name>
<dbReference type="EMBL" id="CP038008">
    <property type="protein sequence ID" value="QBY30654.1"/>
    <property type="molecule type" value="Genomic_DNA"/>
</dbReference>
<dbReference type="Gene3D" id="2.30.110.20">
    <property type="entry name" value="Hcp1-like"/>
    <property type="match status" value="1"/>
</dbReference>
<dbReference type="InterPro" id="IPR052947">
    <property type="entry name" value="T6SS_Hcp1_domain"/>
</dbReference>
<dbReference type="SUPFAM" id="SSF141452">
    <property type="entry name" value="Hcp1-like"/>
    <property type="match status" value="1"/>
</dbReference>